<dbReference type="STRING" id="670483.S7PZ39"/>
<dbReference type="Gene3D" id="3.40.50.2300">
    <property type="match status" value="1"/>
</dbReference>
<feature type="domain" description="Histidine kinase" evidence="9">
    <location>
        <begin position="1021"/>
        <end position="1282"/>
    </location>
</feature>
<evidence type="ECO:0000256" key="1">
    <source>
        <dbReference type="ARBA" id="ARBA00000085"/>
    </source>
</evidence>
<feature type="region of interest" description="Disordered" evidence="7">
    <location>
        <begin position="440"/>
        <end position="592"/>
    </location>
</feature>
<dbReference type="PANTHER" id="PTHR43047:SF72">
    <property type="entry name" value="OSMOSENSING HISTIDINE PROTEIN KINASE SLN1"/>
    <property type="match status" value="1"/>
</dbReference>
<dbReference type="OMA" id="EVIPQPC"/>
<feature type="region of interest" description="Disordered" evidence="7">
    <location>
        <begin position="265"/>
        <end position="372"/>
    </location>
</feature>
<dbReference type="InterPro" id="IPR001789">
    <property type="entry name" value="Sig_transdc_resp-reg_receiver"/>
</dbReference>
<dbReference type="KEGG" id="gtr:GLOTRDRAFT_117464"/>
<evidence type="ECO:0000256" key="4">
    <source>
        <dbReference type="ARBA" id="ARBA00022679"/>
    </source>
</evidence>
<dbReference type="SMART" id="SM00387">
    <property type="entry name" value="HATPase_c"/>
    <property type="match status" value="1"/>
</dbReference>
<feature type="modified residue" description="4-aspartylphosphate" evidence="6">
    <location>
        <position position="1605"/>
    </location>
</feature>
<keyword evidence="8" id="KW-1133">Transmembrane helix</keyword>
<dbReference type="RefSeq" id="XP_007869006.1">
    <property type="nucleotide sequence ID" value="XM_007870815.1"/>
</dbReference>
<dbReference type="InterPro" id="IPR036097">
    <property type="entry name" value="HisK_dim/P_sf"/>
</dbReference>
<dbReference type="eggNOG" id="KOG0519">
    <property type="taxonomic scope" value="Eukaryota"/>
</dbReference>
<keyword evidence="4" id="KW-0808">Transferase</keyword>
<dbReference type="Proteomes" id="UP000030669">
    <property type="component" value="Unassembled WGS sequence"/>
</dbReference>
<reference evidence="11 12" key="1">
    <citation type="journal article" date="2012" name="Science">
        <title>The Paleozoic origin of enzymatic lignin decomposition reconstructed from 31 fungal genomes.</title>
        <authorList>
            <person name="Floudas D."/>
            <person name="Binder M."/>
            <person name="Riley R."/>
            <person name="Barry K."/>
            <person name="Blanchette R.A."/>
            <person name="Henrissat B."/>
            <person name="Martinez A.T."/>
            <person name="Otillar R."/>
            <person name="Spatafora J.W."/>
            <person name="Yadav J.S."/>
            <person name="Aerts A."/>
            <person name="Benoit I."/>
            <person name="Boyd A."/>
            <person name="Carlson A."/>
            <person name="Copeland A."/>
            <person name="Coutinho P.M."/>
            <person name="de Vries R.P."/>
            <person name="Ferreira P."/>
            <person name="Findley K."/>
            <person name="Foster B."/>
            <person name="Gaskell J."/>
            <person name="Glotzer D."/>
            <person name="Gorecki P."/>
            <person name="Heitman J."/>
            <person name="Hesse C."/>
            <person name="Hori C."/>
            <person name="Igarashi K."/>
            <person name="Jurgens J.A."/>
            <person name="Kallen N."/>
            <person name="Kersten P."/>
            <person name="Kohler A."/>
            <person name="Kuees U."/>
            <person name="Kumar T.K.A."/>
            <person name="Kuo A."/>
            <person name="LaButti K."/>
            <person name="Larrondo L.F."/>
            <person name="Lindquist E."/>
            <person name="Ling A."/>
            <person name="Lombard V."/>
            <person name="Lucas S."/>
            <person name="Lundell T."/>
            <person name="Martin R."/>
            <person name="McLaughlin D.J."/>
            <person name="Morgenstern I."/>
            <person name="Morin E."/>
            <person name="Murat C."/>
            <person name="Nagy L.G."/>
            <person name="Nolan M."/>
            <person name="Ohm R.A."/>
            <person name="Patyshakuliyeva A."/>
            <person name="Rokas A."/>
            <person name="Ruiz-Duenas F.J."/>
            <person name="Sabat G."/>
            <person name="Salamov A."/>
            <person name="Samejima M."/>
            <person name="Schmutz J."/>
            <person name="Slot J.C."/>
            <person name="St John F."/>
            <person name="Stenlid J."/>
            <person name="Sun H."/>
            <person name="Sun S."/>
            <person name="Syed K."/>
            <person name="Tsang A."/>
            <person name="Wiebenga A."/>
            <person name="Young D."/>
            <person name="Pisabarro A."/>
            <person name="Eastwood D.C."/>
            <person name="Martin F."/>
            <person name="Cullen D."/>
            <person name="Grigoriev I.V."/>
            <person name="Hibbett D.S."/>
        </authorList>
    </citation>
    <scope>NUCLEOTIDE SEQUENCE [LARGE SCALE GENOMIC DNA]</scope>
    <source>
        <strain evidence="11 12">ATCC 11539</strain>
    </source>
</reference>
<dbReference type="Pfam" id="PF02518">
    <property type="entry name" value="HATPase_c"/>
    <property type="match status" value="1"/>
</dbReference>
<keyword evidence="8" id="KW-0812">Transmembrane</keyword>
<dbReference type="FunFam" id="1.10.287.130:FF:000023">
    <property type="entry name" value="Sensor histidine kinase/response regulator, putative"/>
    <property type="match status" value="1"/>
</dbReference>
<evidence type="ECO:0000256" key="5">
    <source>
        <dbReference type="ARBA" id="ARBA00022777"/>
    </source>
</evidence>
<comment type="catalytic activity">
    <reaction evidence="1">
        <text>ATP + protein L-histidine = ADP + protein N-phospho-L-histidine.</text>
        <dbReference type="EC" id="2.7.13.3"/>
    </reaction>
</comment>
<dbReference type="Gene3D" id="1.10.287.130">
    <property type="match status" value="1"/>
</dbReference>
<dbReference type="InterPro" id="IPR036890">
    <property type="entry name" value="HATPase_C_sf"/>
</dbReference>
<dbReference type="PROSITE" id="PS50109">
    <property type="entry name" value="HIS_KIN"/>
    <property type="match status" value="1"/>
</dbReference>
<evidence type="ECO:0000256" key="7">
    <source>
        <dbReference type="SAM" id="MobiDB-lite"/>
    </source>
</evidence>
<name>S7PZ39_GLOTA</name>
<feature type="transmembrane region" description="Helical" evidence="8">
    <location>
        <begin position="30"/>
        <end position="57"/>
    </location>
</feature>
<dbReference type="Pfam" id="PF00072">
    <property type="entry name" value="Response_reg"/>
    <property type="match status" value="1"/>
</dbReference>
<dbReference type="PRINTS" id="PR00344">
    <property type="entry name" value="BCTRLSENSOR"/>
</dbReference>
<proteinExistence type="predicted"/>
<dbReference type="OrthoDB" id="21225at2759"/>
<feature type="compositionally biased region" description="Polar residues" evidence="7">
    <location>
        <begin position="335"/>
        <end position="366"/>
    </location>
</feature>
<dbReference type="InterPro" id="IPR005467">
    <property type="entry name" value="His_kinase_dom"/>
</dbReference>
<dbReference type="Pfam" id="PF01590">
    <property type="entry name" value="GAF"/>
    <property type="match status" value="1"/>
</dbReference>
<keyword evidence="3 6" id="KW-0597">Phosphoprotein</keyword>
<dbReference type="InterPro" id="IPR011006">
    <property type="entry name" value="CheY-like_superfamily"/>
</dbReference>
<feature type="transmembrane region" description="Helical" evidence="8">
    <location>
        <begin position="92"/>
        <end position="109"/>
    </location>
</feature>
<keyword evidence="8" id="KW-0472">Membrane</keyword>
<keyword evidence="12" id="KW-1185">Reference proteome</keyword>
<keyword evidence="5" id="KW-0418">Kinase</keyword>
<dbReference type="SMART" id="SM00388">
    <property type="entry name" value="HisKA"/>
    <property type="match status" value="1"/>
</dbReference>
<evidence type="ECO:0000259" key="10">
    <source>
        <dbReference type="PROSITE" id="PS50110"/>
    </source>
</evidence>
<organism evidence="11 12">
    <name type="scientific">Gloeophyllum trabeum (strain ATCC 11539 / FP-39264 / Madison 617)</name>
    <name type="common">Brown rot fungus</name>
    <dbReference type="NCBI Taxonomy" id="670483"/>
    <lineage>
        <taxon>Eukaryota</taxon>
        <taxon>Fungi</taxon>
        <taxon>Dikarya</taxon>
        <taxon>Basidiomycota</taxon>
        <taxon>Agaricomycotina</taxon>
        <taxon>Agaricomycetes</taxon>
        <taxon>Gloeophyllales</taxon>
        <taxon>Gloeophyllaceae</taxon>
        <taxon>Gloeophyllum</taxon>
    </lineage>
</organism>
<dbReference type="GO" id="GO:0005886">
    <property type="term" value="C:plasma membrane"/>
    <property type="evidence" value="ECO:0007669"/>
    <property type="project" value="TreeGrafter"/>
</dbReference>
<dbReference type="PANTHER" id="PTHR43047">
    <property type="entry name" value="TWO-COMPONENT HISTIDINE PROTEIN KINASE"/>
    <property type="match status" value="1"/>
</dbReference>
<dbReference type="eggNOG" id="KOG2468">
    <property type="taxonomic scope" value="Eukaryota"/>
</dbReference>
<dbReference type="InterPro" id="IPR029016">
    <property type="entry name" value="GAF-like_dom_sf"/>
</dbReference>
<evidence type="ECO:0000256" key="2">
    <source>
        <dbReference type="ARBA" id="ARBA00012438"/>
    </source>
</evidence>
<dbReference type="InterPro" id="IPR003018">
    <property type="entry name" value="GAF"/>
</dbReference>
<dbReference type="Gene3D" id="3.30.450.40">
    <property type="match status" value="1"/>
</dbReference>
<dbReference type="InterPro" id="IPR003661">
    <property type="entry name" value="HisK_dim/P_dom"/>
</dbReference>
<dbReference type="GeneID" id="19300349"/>
<feature type="domain" description="Response regulatory" evidence="10">
    <location>
        <begin position="1555"/>
        <end position="1683"/>
    </location>
</feature>
<evidence type="ECO:0000259" key="9">
    <source>
        <dbReference type="PROSITE" id="PS50109"/>
    </source>
</evidence>
<feature type="region of interest" description="Disordered" evidence="7">
    <location>
        <begin position="1429"/>
        <end position="1529"/>
    </location>
</feature>
<evidence type="ECO:0000256" key="8">
    <source>
        <dbReference type="SAM" id="Phobius"/>
    </source>
</evidence>
<dbReference type="InterPro" id="IPR004358">
    <property type="entry name" value="Sig_transdc_His_kin-like_C"/>
</dbReference>
<dbReference type="CDD" id="cd00082">
    <property type="entry name" value="HisKA"/>
    <property type="match status" value="1"/>
</dbReference>
<dbReference type="SUPFAM" id="SSF47384">
    <property type="entry name" value="Homodimeric domain of signal transducing histidine kinase"/>
    <property type="match status" value="1"/>
</dbReference>
<dbReference type="GO" id="GO:0009927">
    <property type="term" value="F:histidine phosphotransfer kinase activity"/>
    <property type="evidence" value="ECO:0007669"/>
    <property type="project" value="TreeGrafter"/>
</dbReference>
<dbReference type="SUPFAM" id="SSF55781">
    <property type="entry name" value="GAF domain-like"/>
    <property type="match status" value="1"/>
</dbReference>
<dbReference type="Gene3D" id="3.30.565.10">
    <property type="entry name" value="Histidine kinase-like ATPase, C-terminal domain"/>
    <property type="match status" value="1"/>
</dbReference>
<dbReference type="SMART" id="SM00448">
    <property type="entry name" value="REC"/>
    <property type="match status" value="1"/>
</dbReference>
<feature type="transmembrane region" description="Helical" evidence="8">
    <location>
        <begin position="115"/>
        <end position="138"/>
    </location>
</feature>
<dbReference type="SMART" id="SM00065">
    <property type="entry name" value="GAF"/>
    <property type="match status" value="2"/>
</dbReference>
<dbReference type="Pfam" id="PF00512">
    <property type="entry name" value="HisKA"/>
    <property type="match status" value="1"/>
</dbReference>
<dbReference type="GO" id="GO:0000155">
    <property type="term" value="F:phosphorelay sensor kinase activity"/>
    <property type="evidence" value="ECO:0007669"/>
    <property type="project" value="InterPro"/>
</dbReference>
<dbReference type="EC" id="2.7.13.3" evidence="2"/>
<evidence type="ECO:0000313" key="12">
    <source>
        <dbReference type="Proteomes" id="UP000030669"/>
    </source>
</evidence>
<dbReference type="PROSITE" id="PS50110">
    <property type="entry name" value="RESPONSE_REGULATORY"/>
    <property type="match status" value="1"/>
</dbReference>
<accession>S7PZ39</accession>
<gene>
    <name evidence="11" type="ORF">GLOTRDRAFT_117464</name>
</gene>
<dbReference type="HOGENOM" id="CLU_000445_114_44_1"/>
<dbReference type="EMBL" id="KB469307">
    <property type="protein sequence ID" value="EPQ52743.1"/>
    <property type="molecule type" value="Genomic_DNA"/>
</dbReference>
<sequence length="1685" mass="184882">MSSAATDFLDAADKRVPTLSLNARRKSFHLLAVAMFLPGVAFDPAFTHVAFSAAFALFTFAEYVRFFALYPFGAAVHLFMNEFLDHKDSGTAILSHFYLLTGCAGSVWLEGSTRFLAFTGILVLGVGDAVASIVGKRIGRHRWSITTPKTLEGSAGFTLSIVACAWLLQLCGLTERFSIVRYAAVAALSSVLEALSQQNDNLTLPLYMWSMLVIADDSWLPSPFDASTSTSEQSDPFSDYASSHDTVEADYDWATFIEAYATGRWDPLRTPKPPRSRLGGHFSTPSEPAQSPMHFDLDVPAPNEVTNLPSPEPRSAGSSIQVSPETLGDTPPETQPSESSDSVATMSTTRSSASHATGYTSNSAGKSSLLEPKPRFPVPLTINMPANRLRNSFADFRSALAPPIGHRPPASSPEIATHTATMRLAAARISLAPLALPSPEHELTDPLRGHHAIIPGSHPSDLDIPLASPGEGRKTRLGSFWQGTQDVEDSENSSIARDPTPSPSPEPQTTQSEGNQEMHGMPTFTLNRLPPATAPVKPHLGEDHANDYFGNVETPNYNRQPKTMRTSSLTGQRPSGPYERRPSEPGFQPSGVVTVPAIPRRLCLTRQTSSPLPNTRDGAIRNARVASDTLPGKASRAAREEQMYEELGYLAPPNPPDELERRRALYKFNIWDTKSDANFDRIVHLAKLVFSTKIVALCLVDGNNLWVKSESGIGKREFYPRPMSFGAHVLLQRGDEPTVVLDTTQDWRFSQNPLVTGQPYARFYAGAPLRTQDGYNVGTLSLVDDVPHRDFSPRQRHTLKEFAAIAMREMELWRDKIQLRIRDRIQNSMEQFTRECLEIDTEGSKESPNSLFGSQSMEKIYDRAAKLVKRTLDVEYATVMDVSHCEVLETMSAEASISVVTYSADSHSGAVHHQLSAPEYAQLSEFFSKYPDGKISDGVVPPPLRTFLATRIQYALTVPIFNIDKRPFALLCAYTTSEPRRRYLEGHELSYLRAIGVIILSAVLKRRMILADKAKSLFISNISHELRTPLHGILAAAELLADSPLNHSQVSFLQTVRACGTSLVETVNHVLDFTKLSGNSKAGGVENVIPPTKVNVMTLVEEAVEGCWIGYKARMASLAESEIGSVYSPPKLDDGQITPGNVPPVNPHVETVVDIGKRPSGWILKCEKGGLRRVLMNIFGNSLKFTTDGFVHVVLRQVSQVSEKEVKIELSVSDTGKGISQNFLKNQLFHPFSQENPLQTGTGLGLAIVNSIVRSPSFNGNIDVWSAEGVGTEIKITFTTEVAEDDGSDPLQDPDFPISGDKEAQRKISLVGFGSSHRGTQLLRSVLSTYLVTWWGFEVQDDDIEHSDLVITNEDLAPIISATRRRDISRAFIILSSHRGDPQLMAIVSHYEQVGGFCRLIYKPGGPSRLRLALKLCIRALKIVRQPRDGDDQDLRSSFDQANQDALLGPTSPYSTLPRRNSEEARRRSNTLPRPPLGNRAATVHPLATVRMSGTPMAEELEMAEPSVRSPLSAHSAHGSHDEGQETSIPTIPIGGCGTLLKSSVGTVAAADKLRVLVVEDNSILRNLLLKWLKTKGYEFKDAVDGRDGVRVFESEGHFDVVLLDLSMPVLDGIGATAEMRKIEAGRRSALPNPQDFRPARILALTGMSSLEDKRRAFEAGVDGYLVKPVAFKTLDHMFRELGIS</sequence>
<dbReference type="CDD" id="cd17546">
    <property type="entry name" value="REC_hyHK_CKI1_RcsC-like"/>
    <property type="match status" value="1"/>
</dbReference>
<protein>
    <recommendedName>
        <fullName evidence="2">histidine kinase</fullName>
        <ecNumber evidence="2">2.7.13.3</ecNumber>
    </recommendedName>
</protein>
<feature type="transmembrane region" description="Helical" evidence="8">
    <location>
        <begin position="63"/>
        <end position="80"/>
    </location>
</feature>
<dbReference type="SUPFAM" id="SSF55874">
    <property type="entry name" value="ATPase domain of HSP90 chaperone/DNA topoisomerase II/histidine kinase"/>
    <property type="match status" value="1"/>
</dbReference>
<dbReference type="InterPro" id="IPR003594">
    <property type="entry name" value="HATPase_dom"/>
</dbReference>
<evidence type="ECO:0000313" key="11">
    <source>
        <dbReference type="EMBL" id="EPQ52743.1"/>
    </source>
</evidence>
<feature type="compositionally biased region" description="Polar residues" evidence="7">
    <location>
        <begin position="553"/>
        <end position="573"/>
    </location>
</feature>
<dbReference type="SUPFAM" id="SSF52172">
    <property type="entry name" value="CheY-like"/>
    <property type="match status" value="1"/>
</dbReference>
<evidence type="ECO:0000256" key="6">
    <source>
        <dbReference type="PROSITE-ProRule" id="PRU00169"/>
    </source>
</evidence>
<evidence type="ECO:0000256" key="3">
    <source>
        <dbReference type="ARBA" id="ARBA00022553"/>
    </source>
</evidence>